<dbReference type="InterPro" id="IPR027417">
    <property type="entry name" value="P-loop_NTPase"/>
</dbReference>
<dbReference type="NCBIfam" id="TIGR01727">
    <property type="entry name" value="oligo_HPY"/>
    <property type="match status" value="1"/>
</dbReference>
<dbReference type="PROSITE" id="PS50893">
    <property type="entry name" value="ABC_TRANSPORTER_2"/>
    <property type="match status" value="1"/>
</dbReference>
<evidence type="ECO:0000256" key="3">
    <source>
        <dbReference type="ARBA" id="ARBA00022741"/>
    </source>
</evidence>
<dbReference type="GO" id="GO:0005524">
    <property type="term" value="F:ATP binding"/>
    <property type="evidence" value="ECO:0007669"/>
    <property type="project" value="UniProtKB-KW"/>
</dbReference>
<dbReference type="STRING" id="269670.SAMN02982927_02243"/>
<dbReference type="GO" id="GO:0016887">
    <property type="term" value="F:ATP hydrolysis activity"/>
    <property type="evidence" value="ECO:0007669"/>
    <property type="project" value="InterPro"/>
</dbReference>
<dbReference type="SUPFAM" id="SSF52540">
    <property type="entry name" value="P-loop containing nucleoside triphosphate hydrolases"/>
    <property type="match status" value="1"/>
</dbReference>
<evidence type="ECO:0000313" key="6">
    <source>
        <dbReference type="EMBL" id="SFG62625.1"/>
    </source>
</evidence>
<dbReference type="Proteomes" id="UP000198752">
    <property type="component" value="Unassembled WGS sequence"/>
</dbReference>
<dbReference type="Gene3D" id="3.40.50.300">
    <property type="entry name" value="P-loop containing nucleotide triphosphate hydrolases"/>
    <property type="match status" value="1"/>
</dbReference>
<protein>
    <submittedName>
        <fullName evidence="6">Peptide/nickel transport system ATP-binding protein</fullName>
    </submittedName>
</protein>
<dbReference type="InterPro" id="IPR003593">
    <property type="entry name" value="AAA+_ATPase"/>
</dbReference>
<dbReference type="InterPro" id="IPR013563">
    <property type="entry name" value="Oligopep_ABC_C"/>
</dbReference>
<name>A0A1I2TCP5_9BACL</name>
<dbReference type="InterPro" id="IPR003439">
    <property type="entry name" value="ABC_transporter-like_ATP-bd"/>
</dbReference>
<dbReference type="PROSITE" id="PS00211">
    <property type="entry name" value="ABC_TRANSPORTER_1"/>
    <property type="match status" value="1"/>
</dbReference>
<dbReference type="Pfam" id="PF00005">
    <property type="entry name" value="ABC_tran"/>
    <property type="match status" value="1"/>
</dbReference>
<proteinExistence type="inferred from homology"/>
<dbReference type="OrthoDB" id="2986442at2"/>
<dbReference type="InterPro" id="IPR017871">
    <property type="entry name" value="ABC_transporter-like_CS"/>
</dbReference>
<comment type="similarity">
    <text evidence="1">Belongs to the ABC transporter superfamily.</text>
</comment>
<sequence length="332" mass="37743">MIEIKNLQKFFQIKAKFSNHKTVHAVRNVNLTIPSGGALCLIGESGCGKTTIGRMLCGMENPSSGSIIIDGQDISKLKRGARAKLLQKVQLIHQDPYQALNPTHTIEQMMKATLKKMAKQKKKDADWIRQRMDELLKLVGLDPETILFKYPHMLSGGQRQRVIIARALTVEPEMLIADEVVSMIDVSLRLGILKLLRYLRERHNISILFITHDIASARYLGNDTELYVVYKGMVIERGRTELVIRRPQHPYTQALLSAMPILKGIEKPGKDRFVITSQFRQSEEEPHGCLFADRCPFKQSICDEKRPELIHSDDAYHACFFPKVRQVAAESI</sequence>
<dbReference type="SMART" id="SM00382">
    <property type="entry name" value="AAA"/>
    <property type="match status" value="1"/>
</dbReference>
<keyword evidence="4 6" id="KW-0067">ATP-binding</keyword>
<accession>A0A1I2TCP5</accession>
<keyword evidence="3" id="KW-0547">Nucleotide-binding</keyword>
<evidence type="ECO:0000256" key="2">
    <source>
        <dbReference type="ARBA" id="ARBA00022448"/>
    </source>
</evidence>
<evidence type="ECO:0000256" key="1">
    <source>
        <dbReference type="ARBA" id="ARBA00005417"/>
    </source>
</evidence>
<dbReference type="PANTHER" id="PTHR43230">
    <property type="entry name" value="ABC-TYPE DIPEPTIDE/OLIGOPEPTIDE TRANSPORT SYSTEM, ATPASE COMPONENT"/>
    <property type="match status" value="1"/>
</dbReference>
<dbReference type="PANTHER" id="PTHR43230:SF3">
    <property type="entry name" value="ABC-TYPE DIPEPTIDE_OLIGOPEPTIDE TRANSPORT SYSTEM, ATPASE COMPONENT"/>
    <property type="match status" value="1"/>
</dbReference>
<dbReference type="RefSeq" id="WP_093672979.1">
    <property type="nucleotide sequence ID" value="NZ_FOOY01000015.1"/>
</dbReference>
<dbReference type="CDD" id="cd03257">
    <property type="entry name" value="ABC_NikE_OppD_transporters"/>
    <property type="match status" value="1"/>
</dbReference>
<evidence type="ECO:0000259" key="5">
    <source>
        <dbReference type="PROSITE" id="PS50893"/>
    </source>
</evidence>
<dbReference type="AlphaFoldDB" id="A0A1I2TCP5"/>
<feature type="domain" description="ABC transporter" evidence="5">
    <location>
        <begin position="2"/>
        <end position="256"/>
    </location>
</feature>
<evidence type="ECO:0000313" key="7">
    <source>
        <dbReference type="Proteomes" id="UP000198752"/>
    </source>
</evidence>
<dbReference type="Pfam" id="PF08352">
    <property type="entry name" value="oligo_HPY"/>
    <property type="match status" value="1"/>
</dbReference>
<evidence type="ECO:0000256" key="4">
    <source>
        <dbReference type="ARBA" id="ARBA00022840"/>
    </source>
</evidence>
<gene>
    <name evidence="6" type="ORF">SAMN02982927_02243</name>
</gene>
<reference evidence="7" key="1">
    <citation type="submission" date="2016-10" db="EMBL/GenBank/DDBJ databases">
        <authorList>
            <person name="Varghese N."/>
            <person name="Submissions S."/>
        </authorList>
    </citation>
    <scope>NUCLEOTIDE SEQUENCE [LARGE SCALE GENOMIC DNA]</scope>
    <source>
        <strain evidence="7">ATCC 700379</strain>
    </source>
</reference>
<dbReference type="EMBL" id="FOOY01000015">
    <property type="protein sequence ID" value="SFG62625.1"/>
    <property type="molecule type" value="Genomic_DNA"/>
</dbReference>
<organism evidence="6 7">
    <name type="scientific">Sporolactobacillus nakayamae</name>
    <dbReference type="NCBI Taxonomy" id="269670"/>
    <lineage>
        <taxon>Bacteria</taxon>
        <taxon>Bacillati</taxon>
        <taxon>Bacillota</taxon>
        <taxon>Bacilli</taxon>
        <taxon>Bacillales</taxon>
        <taxon>Sporolactobacillaceae</taxon>
        <taxon>Sporolactobacillus</taxon>
    </lineage>
</organism>
<dbReference type="GO" id="GO:0015833">
    <property type="term" value="P:peptide transport"/>
    <property type="evidence" value="ECO:0007669"/>
    <property type="project" value="InterPro"/>
</dbReference>
<keyword evidence="7" id="KW-1185">Reference proteome</keyword>
<keyword evidence="2" id="KW-0813">Transport</keyword>